<dbReference type="GO" id="GO:0016979">
    <property type="term" value="F:lipoate-protein ligase activity"/>
    <property type="evidence" value="ECO:0007669"/>
    <property type="project" value="UniProtKB-EC"/>
</dbReference>
<accession>A0A521CGY6</accession>
<reference evidence="9 10" key="1">
    <citation type="submission" date="2017-05" db="EMBL/GenBank/DDBJ databases">
        <authorList>
            <person name="Varghese N."/>
            <person name="Submissions S."/>
        </authorList>
    </citation>
    <scope>NUCLEOTIDE SEQUENCE [LARGE SCALE GENOMIC DNA]</scope>
    <source>
        <strain evidence="9 10">DSM 27040</strain>
    </source>
</reference>
<gene>
    <name evidence="9" type="ORF">SAMN06265379_103137</name>
</gene>
<dbReference type="Pfam" id="PF10437">
    <property type="entry name" value="Lip_prot_lig_C"/>
    <property type="match status" value="1"/>
</dbReference>
<dbReference type="GO" id="GO:0017118">
    <property type="term" value="F:lipoyltransferase activity"/>
    <property type="evidence" value="ECO:0007669"/>
    <property type="project" value="TreeGrafter"/>
</dbReference>
<evidence type="ECO:0000256" key="2">
    <source>
        <dbReference type="ARBA" id="ARBA00005124"/>
    </source>
</evidence>
<dbReference type="EC" id="6.3.1.20" evidence="3"/>
<evidence type="ECO:0000313" key="9">
    <source>
        <dbReference type="EMBL" id="SMO58688.1"/>
    </source>
</evidence>
<comment type="catalytic activity">
    <reaction evidence="7">
        <text>L-lysyl-[lipoyl-carrier protein] + (R)-lipoate + ATP = N(6)-[(R)-lipoyl]-L-lysyl-[lipoyl-carrier protein] + AMP + diphosphate + H(+)</text>
        <dbReference type="Rhea" id="RHEA:49288"/>
        <dbReference type="Rhea" id="RHEA-COMP:10500"/>
        <dbReference type="Rhea" id="RHEA-COMP:10502"/>
        <dbReference type="ChEBI" id="CHEBI:15378"/>
        <dbReference type="ChEBI" id="CHEBI:29969"/>
        <dbReference type="ChEBI" id="CHEBI:30616"/>
        <dbReference type="ChEBI" id="CHEBI:33019"/>
        <dbReference type="ChEBI" id="CHEBI:83088"/>
        <dbReference type="ChEBI" id="CHEBI:83099"/>
        <dbReference type="ChEBI" id="CHEBI:456215"/>
        <dbReference type="EC" id="6.3.1.20"/>
    </reaction>
</comment>
<dbReference type="InterPro" id="IPR004143">
    <property type="entry name" value="BPL_LPL_catalytic"/>
</dbReference>
<dbReference type="PANTHER" id="PTHR12561:SF3">
    <property type="entry name" value="LIPOYLTRANSFERASE 1, MITOCHONDRIAL"/>
    <property type="match status" value="1"/>
</dbReference>
<dbReference type="Gene3D" id="3.30.930.10">
    <property type="entry name" value="Bira Bifunctional Protein, Domain 2"/>
    <property type="match status" value="1"/>
</dbReference>
<evidence type="ECO:0000256" key="1">
    <source>
        <dbReference type="ARBA" id="ARBA00005085"/>
    </source>
</evidence>
<dbReference type="InterPro" id="IPR019491">
    <property type="entry name" value="Lipoate_protein_ligase_C"/>
</dbReference>
<proteinExistence type="predicted"/>
<dbReference type="GO" id="GO:0009249">
    <property type="term" value="P:protein lipoylation"/>
    <property type="evidence" value="ECO:0007669"/>
    <property type="project" value="InterPro"/>
</dbReference>
<evidence type="ECO:0000256" key="3">
    <source>
        <dbReference type="ARBA" id="ARBA00012367"/>
    </source>
</evidence>
<protein>
    <recommendedName>
        <fullName evidence="3">lipoate--protein ligase</fullName>
        <ecNumber evidence="3">6.3.1.20</ecNumber>
    </recommendedName>
</protein>
<dbReference type="GO" id="GO:0005524">
    <property type="term" value="F:ATP binding"/>
    <property type="evidence" value="ECO:0007669"/>
    <property type="project" value="UniProtKB-KW"/>
</dbReference>
<evidence type="ECO:0000256" key="7">
    <source>
        <dbReference type="ARBA" id="ARBA00048037"/>
    </source>
</evidence>
<keyword evidence="5" id="KW-0547">Nucleotide-binding</keyword>
<dbReference type="InterPro" id="IPR004562">
    <property type="entry name" value="LipoylTrfase_LipoateP_Ligase"/>
</dbReference>
<name>A0A521CGY6_SACCC</name>
<evidence type="ECO:0000313" key="10">
    <source>
        <dbReference type="Proteomes" id="UP000319040"/>
    </source>
</evidence>
<evidence type="ECO:0000256" key="5">
    <source>
        <dbReference type="ARBA" id="ARBA00022741"/>
    </source>
</evidence>
<keyword evidence="10" id="KW-1185">Reference proteome</keyword>
<dbReference type="InterPro" id="IPR045864">
    <property type="entry name" value="aa-tRNA-synth_II/BPL/LPL"/>
</dbReference>
<feature type="domain" description="BPL/LPL catalytic" evidence="8">
    <location>
        <begin position="24"/>
        <end position="211"/>
    </location>
</feature>
<dbReference type="OrthoDB" id="9787898at2"/>
<dbReference type="Proteomes" id="UP000319040">
    <property type="component" value="Unassembled WGS sequence"/>
</dbReference>
<keyword evidence="6" id="KW-0067">ATP-binding</keyword>
<dbReference type="CDD" id="cd16443">
    <property type="entry name" value="LplA"/>
    <property type="match status" value="1"/>
</dbReference>
<evidence type="ECO:0000259" key="8">
    <source>
        <dbReference type="PROSITE" id="PS51733"/>
    </source>
</evidence>
<dbReference type="SUPFAM" id="SSF55681">
    <property type="entry name" value="Class II aaRS and biotin synthetases"/>
    <property type="match status" value="1"/>
</dbReference>
<dbReference type="GO" id="GO:0005737">
    <property type="term" value="C:cytoplasm"/>
    <property type="evidence" value="ECO:0007669"/>
    <property type="project" value="TreeGrafter"/>
</dbReference>
<dbReference type="Gene3D" id="3.30.390.50">
    <property type="entry name" value="CO dehydrogenase flavoprotein, C-terminal domain"/>
    <property type="match status" value="1"/>
</dbReference>
<evidence type="ECO:0000256" key="6">
    <source>
        <dbReference type="ARBA" id="ARBA00022840"/>
    </source>
</evidence>
<dbReference type="AlphaFoldDB" id="A0A521CGY6"/>
<evidence type="ECO:0000256" key="4">
    <source>
        <dbReference type="ARBA" id="ARBA00022598"/>
    </source>
</evidence>
<dbReference type="SUPFAM" id="SSF82649">
    <property type="entry name" value="SufE/NifU"/>
    <property type="match status" value="1"/>
</dbReference>
<organism evidence="9 10">
    <name type="scientific">Saccharicrinis carchari</name>
    <dbReference type="NCBI Taxonomy" id="1168039"/>
    <lineage>
        <taxon>Bacteria</taxon>
        <taxon>Pseudomonadati</taxon>
        <taxon>Bacteroidota</taxon>
        <taxon>Bacteroidia</taxon>
        <taxon>Marinilabiliales</taxon>
        <taxon>Marinilabiliaceae</taxon>
        <taxon>Saccharicrinis</taxon>
    </lineage>
</organism>
<comment type="pathway">
    <text evidence="2">Protein modification; protein lipoylation via exogenous pathway; protein N(6)-(lipoyl)lysine from lipoate: step 1/2.</text>
</comment>
<dbReference type="PANTHER" id="PTHR12561">
    <property type="entry name" value="LIPOATE-PROTEIN LIGASE"/>
    <property type="match status" value="1"/>
</dbReference>
<dbReference type="EMBL" id="FXTB01000003">
    <property type="protein sequence ID" value="SMO58688.1"/>
    <property type="molecule type" value="Genomic_DNA"/>
</dbReference>
<comment type="pathway">
    <text evidence="1">Protein modification; protein lipoylation via exogenous pathway; protein N(6)-(lipoyl)lysine from lipoate: step 2/2.</text>
</comment>
<sequence length="324" mass="37139">MKIILSKNTDPYTNLATEEVLLKNFTDDIVFLYINSKSIIIGKHQNALAEINYKIVTENNIPVLRRLSGGGTVFHDPGNINYCFITSGAKGELVNFDKYMTPIVNFLNSIDVNAKLGGRHDILIEGSKISGNACHVFKSRVMHHGTLLFNSQLSTLTSALKNDPIKFKDKAVKSIRSKVSNIQEHLNQKISVENFISQLSEYIISHNNCEPYELNNNDYTLIDDLVKTKFSTWEWNYGYSPKYEFKKRIKATSGRRYEIRLKVIKGQIVEVKINSNARHKDKLNDLQQSITNCLHQRDAIKENTNDVFNDWDELSQEEFLLALF</sequence>
<keyword evidence="4 9" id="KW-0436">Ligase</keyword>
<dbReference type="RefSeq" id="WP_142532855.1">
    <property type="nucleotide sequence ID" value="NZ_FXTB01000003.1"/>
</dbReference>
<dbReference type="Pfam" id="PF21948">
    <property type="entry name" value="LplA-B_cat"/>
    <property type="match status" value="1"/>
</dbReference>
<dbReference type="NCBIfam" id="TIGR00545">
    <property type="entry name" value="lipoyltrans"/>
    <property type="match status" value="1"/>
</dbReference>
<dbReference type="UniPathway" id="UPA00537">
    <property type="reaction ID" value="UER00594"/>
</dbReference>
<dbReference type="PROSITE" id="PS51733">
    <property type="entry name" value="BPL_LPL_CATALYTIC"/>
    <property type="match status" value="1"/>
</dbReference>